<feature type="transmembrane region" description="Helical" evidence="3">
    <location>
        <begin position="163"/>
        <end position="184"/>
    </location>
</feature>
<keyword evidence="7" id="KW-1185">Reference proteome</keyword>
<dbReference type="InterPro" id="IPR029050">
    <property type="entry name" value="Immunoprotect_excell_Ig-like"/>
</dbReference>
<dbReference type="EMBL" id="JACKVK010000008">
    <property type="protein sequence ID" value="MCV7421472.1"/>
    <property type="molecule type" value="Genomic_DNA"/>
</dbReference>
<feature type="compositionally biased region" description="Pro residues" evidence="2">
    <location>
        <begin position="137"/>
        <end position="155"/>
    </location>
</feature>
<keyword evidence="1" id="KW-0732">Signal</keyword>
<dbReference type="InterPro" id="IPR029051">
    <property type="entry name" value="DUF4352"/>
</dbReference>
<protein>
    <submittedName>
        <fullName evidence="6">DUF2510 domain-containing protein</fullName>
    </submittedName>
</protein>
<reference evidence="6" key="1">
    <citation type="submission" date="2020-07" db="EMBL/GenBank/DDBJ databases">
        <authorList>
            <person name="Pettersson B.M.F."/>
            <person name="Behra P.R.K."/>
            <person name="Ramesh M."/>
            <person name="Das S."/>
            <person name="Dasgupta S."/>
            <person name="Kirsebom L.A."/>
        </authorList>
    </citation>
    <scope>NUCLEOTIDE SEQUENCE</scope>
    <source>
        <strain evidence="6">DSM 44838</strain>
    </source>
</reference>
<dbReference type="RefSeq" id="WP_263996244.1">
    <property type="nucleotide sequence ID" value="NZ_JACKVK010000008.1"/>
</dbReference>
<sequence>MTTPLTPANWYPDPEDPNVLRYWDGWAWTEHRAPAPDATNELAATEAGEPDAAPEGVQEQPVQPYDTHPPAAAQQTLLDEDDPWNPPLPSWDSLSTEPLKTEDPETPGAPPTSEMPEAPAPEASSQPEATAVEPANFAPPPGPPPGYYPPPTPPPGGTSNRKLVIGVVAGVLLLVVIAVVVALVTRTDEPAAAPSVSTSSSSEPSPTPPPSDSPTAEATPTESLTPPPPGAEGKDGDYTFAVAGTETGDTITSPAGDAVRTAADGTYYVVYLDVTNTGAAPLTFVANFQQLNASGQTFPLDEEATAFLGGTVADIVPGEQKKTPLVYGVPVGTEPGSIVLHADPSTPGVELPLR</sequence>
<evidence type="ECO:0000313" key="6">
    <source>
        <dbReference type="EMBL" id="MCV7421472.1"/>
    </source>
</evidence>
<feature type="domain" description="DUF2510" evidence="4">
    <location>
        <begin position="10"/>
        <end position="39"/>
    </location>
</feature>
<feature type="domain" description="DUF4352" evidence="5">
    <location>
        <begin position="234"/>
        <end position="344"/>
    </location>
</feature>
<gene>
    <name evidence="6" type="ORF">H7K45_13045</name>
</gene>
<feature type="compositionally biased region" description="Low complexity" evidence="2">
    <location>
        <begin position="111"/>
        <end position="131"/>
    </location>
</feature>
<feature type="compositionally biased region" description="Low complexity" evidence="2">
    <location>
        <begin position="190"/>
        <end position="204"/>
    </location>
</feature>
<dbReference type="AlphaFoldDB" id="A0A9X2Z406"/>
<dbReference type="Pfam" id="PF10708">
    <property type="entry name" value="DUF2510"/>
    <property type="match status" value="1"/>
</dbReference>
<proteinExistence type="predicted"/>
<evidence type="ECO:0000256" key="2">
    <source>
        <dbReference type="SAM" id="MobiDB-lite"/>
    </source>
</evidence>
<evidence type="ECO:0000256" key="1">
    <source>
        <dbReference type="ARBA" id="ARBA00022729"/>
    </source>
</evidence>
<dbReference type="Gene3D" id="2.60.40.1240">
    <property type="match status" value="1"/>
</dbReference>
<name>A0A9X2Z406_9MYCO</name>
<evidence type="ECO:0000313" key="7">
    <source>
        <dbReference type="Proteomes" id="UP001141629"/>
    </source>
</evidence>
<comment type="caution">
    <text evidence="6">The sequence shown here is derived from an EMBL/GenBank/DDBJ whole genome shotgun (WGS) entry which is preliminary data.</text>
</comment>
<dbReference type="InterPro" id="IPR018929">
    <property type="entry name" value="DUF2510"/>
</dbReference>
<organism evidence="6 7">
    <name type="scientific">Mycobacterium yunnanensis</name>
    <dbReference type="NCBI Taxonomy" id="368477"/>
    <lineage>
        <taxon>Bacteria</taxon>
        <taxon>Bacillati</taxon>
        <taxon>Actinomycetota</taxon>
        <taxon>Actinomycetes</taxon>
        <taxon>Mycobacteriales</taxon>
        <taxon>Mycobacteriaceae</taxon>
        <taxon>Mycobacterium</taxon>
    </lineage>
</organism>
<evidence type="ECO:0000259" key="5">
    <source>
        <dbReference type="Pfam" id="PF11611"/>
    </source>
</evidence>
<feature type="region of interest" description="Disordered" evidence="2">
    <location>
        <begin position="190"/>
        <end position="239"/>
    </location>
</feature>
<dbReference type="Proteomes" id="UP001141629">
    <property type="component" value="Unassembled WGS sequence"/>
</dbReference>
<evidence type="ECO:0000259" key="4">
    <source>
        <dbReference type="Pfam" id="PF10708"/>
    </source>
</evidence>
<feature type="region of interest" description="Disordered" evidence="2">
    <location>
        <begin position="33"/>
        <end position="155"/>
    </location>
</feature>
<dbReference type="Pfam" id="PF11611">
    <property type="entry name" value="DUF4352"/>
    <property type="match status" value="1"/>
</dbReference>
<keyword evidence="3" id="KW-1133">Transmembrane helix</keyword>
<keyword evidence="3" id="KW-0812">Transmembrane</keyword>
<evidence type="ECO:0000256" key="3">
    <source>
        <dbReference type="SAM" id="Phobius"/>
    </source>
</evidence>
<reference evidence="6" key="2">
    <citation type="journal article" date="2022" name="BMC Genomics">
        <title>Comparative genome analysis of mycobacteria focusing on tRNA and non-coding RNA.</title>
        <authorList>
            <person name="Behra P.R.K."/>
            <person name="Pettersson B.M.F."/>
            <person name="Ramesh M."/>
            <person name="Das S."/>
            <person name="Dasgupta S."/>
            <person name="Kirsebom L.A."/>
        </authorList>
    </citation>
    <scope>NUCLEOTIDE SEQUENCE</scope>
    <source>
        <strain evidence="6">DSM 44838</strain>
    </source>
</reference>
<accession>A0A9X2Z406</accession>
<keyword evidence="3" id="KW-0472">Membrane</keyword>